<dbReference type="Proteomes" id="UP001652625">
    <property type="component" value="Chromosome 01"/>
</dbReference>
<evidence type="ECO:0000259" key="7">
    <source>
        <dbReference type="PROSITE" id="PS50049"/>
    </source>
</evidence>
<keyword evidence="4 6" id="KW-0472">Membrane</keyword>
<evidence type="ECO:0000256" key="1">
    <source>
        <dbReference type="ARBA" id="ARBA00004370"/>
    </source>
</evidence>
<dbReference type="InterPro" id="IPR008160">
    <property type="entry name" value="Collagen"/>
</dbReference>
<feature type="compositionally biased region" description="Pro residues" evidence="5">
    <location>
        <begin position="244"/>
        <end position="263"/>
    </location>
</feature>
<dbReference type="PROSITE" id="PS00251">
    <property type="entry name" value="THD_1"/>
    <property type="match status" value="1"/>
</dbReference>
<gene>
    <name evidence="9" type="primary">LOC101238716</name>
</gene>
<name>A0ABM4B7V9_HYDVU</name>
<dbReference type="PANTHER" id="PTHR11471:SF13">
    <property type="entry name" value="TNF FAMILY PROFILE DOMAIN-CONTAINING PROTEIN"/>
    <property type="match status" value="1"/>
</dbReference>
<dbReference type="GeneID" id="101238716"/>
<protein>
    <submittedName>
        <fullName evidence="9">Uncharacterized protein LOC101238716 isoform X3</fullName>
    </submittedName>
</protein>
<evidence type="ECO:0000313" key="9">
    <source>
        <dbReference type="RefSeq" id="XP_065644947.1"/>
    </source>
</evidence>
<organism evidence="8 9">
    <name type="scientific">Hydra vulgaris</name>
    <name type="common">Hydra</name>
    <name type="synonym">Hydra attenuata</name>
    <dbReference type="NCBI Taxonomy" id="6087"/>
    <lineage>
        <taxon>Eukaryota</taxon>
        <taxon>Metazoa</taxon>
        <taxon>Cnidaria</taxon>
        <taxon>Hydrozoa</taxon>
        <taxon>Hydroidolina</taxon>
        <taxon>Anthoathecata</taxon>
        <taxon>Aplanulata</taxon>
        <taxon>Hydridae</taxon>
        <taxon>Hydra</taxon>
    </lineage>
</organism>
<proteinExistence type="inferred from homology"/>
<dbReference type="SUPFAM" id="SSF49842">
    <property type="entry name" value="TNF-like"/>
    <property type="match status" value="1"/>
</dbReference>
<feature type="transmembrane region" description="Helical" evidence="6">
    <location>
        <begin position="81"/>
        <end position="102"/>
    </location>
</feature>
<keyword evidence="6" id="KW-1133">Transmembrane helix</keyword>
<sequence>MRFFLLNYYLIVDIFPYMYDKTTTTNKIMVFFTRANSCKESSVPEHSYRTPGKIQTTTTTKTTEVVLTECCVKCRRNNSLLIVQGIFNVIFIVLFVILFVILSELKSNVGENLFSDKRTSIVNKSPSISYYKSNQVIEESGLQHNNTNSANSSSFKAKTTQSTNAPLKILEILDDEDIVEKPSQSHETTRVILNNTNCTCIGAPGPVGPPGKAITGKHGKRGEAGPPGKDGQPGARGLKGNPGKPGPPGDLGPVGSPGPPGLPGPVMSINNRPVAHITGHQVGAQLNSEPKGILRTLGRTSDTSFGLLAGNFSINNGRLSVPEYGFYYVYSQVFFQADDKKMDPVLTHYVYLFRKNSKFVILRGYATKAVHIQNDQGFYTTYASGLFRLMKDDIIAIGVSEEHLGFVDYDESATSFGAFKV</sequence>
<feature type="region of interest" description="Disordered" evidence="5">
    <location>
        <begin position="202"/>
        <end position="271"/>
    </location>
</feature>
<dbReference type="PROSITE" id="PS50049">
    <property type="entry name" value="THD_2"/>
    <property type="match status" value="1"/>
</dbReference>
<dbReference type="RefSeq" id="XP_065644947.1">
    <property type="nucleotide sequence ID" value="XM_065788875.1"/>
</dbReference>
<evidence type="ECO:0000256" key="5">
    <source>
        <dbReference type="SAM" id="MobiDB-lite"/>
    </source>
</evidence>
<dbReference type="Gene3D" id="2.60.120.40">
    <property type="match status" value="1"/>
</dbReference>
<dbReference type="SMART" id="SM00207">
    <property type="entry name" value="TNF"/>
    <property type="match status" value="1"/>
</dbReference>
<dbReference type="InterPro" id="IPR006052">
    <property type="entry name" value="TNF_dom"/>
</dbReference>
<evidence type="ECO:0000256" key="3">
    <source>
        <dbReference type="ARBA" id="ARBA00022514"/>
    </source>
</evidence>
<dbReference type="Pfam" id="PF00229">
    <property type="entry name" value="TNF"/>
    <property type="match status" value="1"/>
</dbReference>
<keyword evidence="8" id="KW-1185">Reference proteome</keyword>
<accession>A0ABM4B7V9</accession>
<evidence type="ECO:0000256" key="2">
    <source>
        <dbReference type="ARBA" id="ARBA00008670"/>
    </source>
</evidence>
<evidence type="ECO:0000256" key="4">
    <source>
        <dbReference type="ARBA" id="ARBA00023136"/>
    </source>
</evidence>
<dbReference type="InterPro" id="IPR021184">
    <property type="entry name" value="TNF_CS"/>
</dbReference>
<reference evidence="9" key="2">
    <citation type="submission" date="2025-08" db="UniProtKB">
        <authorList>
            <consortium name="RefSeq"/>
        </authorList>
    </citation>
    <scope>IDENTIFICATION</scope>
</reference>
<feature type="domain" description="THD" evidence="7">
    <location>
        <begin position="273"/>
        <end position="421"/>
    </location>
</feature>
<dbReference type="Pfam" id="PF01391">
    <property type="entry name" value="Collagen"/>
    <property type="match status" value="1"/>
</dbReference>
<evidence type="ECO:0000313" key="8">
    <source>
        <dbReference type="Proteomes" id="UP001652625"/>
    </source>
</evidence>
<comment type="similarity">
    <text evidence="2">Belongs to the tumor necrosis factor family.</text>
</comment>
<keyword evidence="3" id="KW-0202">Cytokine</keyword>
<dbReference type="InterPro" id="IPR008983">
    <property type="entry name" value="Tumour_necrosis_fac-like_dom"/>
</dbReference>
<reference evidence="8" key="1">
    <citation type="submission" date="2025-05" db="UniProtKB">
        <authorList>
            <consortium name="RefSeq"/>
        </authorList>
    </citation>
    <scope>NUCLEOTIDE SEQUENCE [LARGE SCALE GENOMIC DNA]</scope>
</reference>
<comment type="subcellular location">
    <subcellularLocation>
        <location evidence="1">Membrane</location>
    </subcellularLocation>
</comment>
<keyword evidence="6" id="KW-0812">Transmembrane</keyword>
<dbReference type="PANTHER" id="PTHR11471">
    <property type="entry name" value="TUMOR NECROSIS FACTOR FAMILY MEMBER"/>
    <property type="match status" value="1"/>
</dbReference>
<evidence type="ECO:0000256" key="6">
    <source>
        <dbReference type="SAM" id="Phobius"/>
    </source>
</evidence>